<protein>
    <recommendedName>
        <fullName evidence="4">Transposase/invertase (TIGR01784 family)</fullName>
    </recommendedName>
</protein>
<gene>
    <name evidence="2" type="ordered locus">Fisuc_2417</name>
</gene>
<dbReference type="EMBL" id="CP001792">
    <property type="protein sequence ID" value="ACX76003.1"/>
    <property type="molecule type" value="Genomic_DNA"/>
</dbReference>
<dbReference type="Proteomes" id="UP000001497">
    <property type="component" value="Chromosome"/>
</dbReference>
<evidence type="ECO:0000313" key="2">
    <source>
        <dbReference type="EMBL" id="ACX76003.1"/>
    </source>
</evidence>
<organism evidence="2 3">
    <name type="scientific">Fibrobacter succinogenes (strain ATCC 19169 / S85)</name>
    <dbReference type="NCBI Taxonomy" id="59374"/>
    <lineage>
        <taxon>Bacteria</taxon>
        <taxon>Pseudomonadati</taxon>
        <taxon>Fibrobacterota</taxon>
        <taxon>Fibrobacteria</taxon>
        <taxon>Fibrobacterales</taxon>
        <taxon>Fibrobacteraceae</taxon>
        <taxon>Fibrobacter</taxon>
    </lineage>
</organism>
<dbReference type="InterPro" id="IPR010106">
    <property type="entry name" value="RpnA"/>
</dbReference>
<evidence type="ECO:0008006" key="4">
    <source>
        <dbReference type="Google" id="ProtNLM"/>
    </source>
</evidence>
<dbReference type="NCBIfam" id="TIGR01784">
    <property type="entry name" value="T_den_put_tspse"/>
    <property type="match status" value="1"/>
</dbReference>
<name>A0ABN3YWT9_FIBSS</name>
<feature type="region of interest" description="Disordered" evidence="1">
    <location>
        <begin position="276"/>
        <end position="296"/>
    </location>
</feature>
<evidence type="ECO:0000256" key="1">
    <source>
        <dbReference type="SAM" id="MobiDB-lite"/>
    </source>
</evidence>
<keyword evidence="3" id="KW-1185">Reference proteome</keyword>
<dbReference type="PANTHER" id="PTHR41317:SF1">
    <property type="entry name" value="PD-(D_E)XK NUCLEASE FAMILY TRANSPOSASE"/>
    <property type="match status" value="1"/>
</dbReference>
<dbReference type="Pfam" id="PF12784">
    <property type="entry name" value="PDDEXK_2"/>
    <property type="match status" value="1"/>
</dbReference>
<dbReference type="PANTHER" id="PTHR41317">
    <property type="entry name" value="PD-(D_E)XK NUCLEASE FAMILY TRANSPOSASE"/>
    <property type="match status" value="1"/>
</dbReference>
<sequence length="323" mass="37584">MNQNMDCSQHYKMLKDMEKDPKNLAKYQKMYKYAYLLSDGVFKIVFTEEKSHSLLISLLNAMLDLHGGDAIGEISLEMQEFPGIFNKKNCIVDIIGTTNAGEKVLVEIQQQKDKFFKDRVEYYVSRVIENQVHKSEKFELPHIYFLGLLDFELFPEEEHEYIHHVDEMCHGKKFFPKIQKVFVEIEKFFKLEKLGFTKDDESDAAQWLRAIRVVIKEEPAPEKIMQNETFRRLLESVKLINFAEELFNCEVKKMTEVMAERENAYAEGKEEGRAVGYAEGASAERTKADQEKRQMAKSLKEQNVDVSIIAKSTGFSEEEILSL</sequence>
<proteinExistence type="predicted"/>
<accession>A0ABN3YWT9</accession>
<feature type="compositionally biased region" description="Basic and acidic residues" evidence="1">
    <location>
        <begin position="282"/>
        <end position="296"/>
    </location>
</feature>
<evidence type="ECO:0000313" key="3">
    <source>
        <dbReference type="Proteomes" id="UP000001497"/>
    </source>
</evidence>
<reference evidence="2" key="1">
    <citation type="submission" date="2009-10" db="EMBL/GenBank/DDBJ databases">
        <title>Complete sequence of Fibrobacter succinogenes subsp. succinogenes S85.</title>
        <authorList>
            <consortium name="US DOE Joint Genome Institute"/>
            <person name="Lucas S."/>
            <person name="Copeland A."/>
            <person name="Lapidus A."/>
            <person name="Glavina del Rio T."/>
            <person name="Tice H."/>
            <person name="Bruce D."/>
            <person name="Goodwin L."/>
            <person name="Pitluck S."/>
            <person name="Chertkov O."/>
            <person name="Detter J.C."/>
            <person name="Han C."/>
            <person name="Tapia R."/>
            <person name="Larimer F."/>
            <person name="Land M."/>
            <person name="Hauser L."/>
            <person name="Kyrpides N."/>
            <person name="Mikhailova N."/>
            <person name="Weimer P.J."/>
            <person name="Stevenson D.M."/>
            <person name="Boyum J."/>
            <person name="Brumm P.I."/>
            <person name="Mead D."/>
        </authorList>
    </citation>
    <scope>NUCLEOTIDE SEQUENCE [LARGE SCALE GENOMIC DNA]</scope>
    <source>
        <strain evidence="2">S85</strain>
    </source>
</reference>